<dbReference type="CDD" id="cd03228">
    <property type="entry name" value="ABCC_MRP_Like"/>
    <property type="match status" value="1"/>
</dbReference>
<evidence type="ECO:0000256" key="6">
    <source>
        <dbReference type="ARBA" id="ARBA00023136"/>
    </source>
</evidence>
<dbReference type="GO" id="GO:0005886">
    <property type="term" value="C:plasma membrane"/>
    <property type="evidence" value="ECO:0007669"/>
    <property type="project" value="UniProtKB-SubCell"/>
</dbReference>
<feature type="transmembrane region" description="Helical" evidence="7">
    <location>
        <begin position="21"/>
        <end position="44"/>
    </location>
</feature>
<dbReference type="PANTHER" id="PTHR24221">
    <property type="entry name" value="ATP-BINDING CASSETTE SUB-FAMILY B"/>
    <property type="match status" value="1"/>
</dbReference>
<feature type="transmembrane region" description="Helical" evidence="7">
    <location>
        <begin position="262"/>
        <end position="281"/>
    </location>
</feature>
<feature type="domain" description="ABC transmembrane type-1" evidence="9">
    <location>
        <begin position="21"/>
        <end position="317"/>
    </location>
</feature>
<dbReference type="InterPro" id="IPR036640">
    <property type="entry name" value="ABC1_TM_sf"/>
</dbReference>
<dbReference type="AlphaFoldDB" id="A0A838Y2B5"/>
<evidence type="ECO:0000256" key="7">
    <source>
        <dbReference type="SAM" id="Phobius"/>
    </source>
</evidence>
<dbReference type="Gene3D" id="3.40.50.300">
    <property type="entry name" value="P-loop containing nucleotide triphosphate hydrolases"/>
    <property type="match status" value="1"/>
</dbReference>
<dbReference type="InterPro" id="IPR039421">
    <property type="entry name" value="Type_1_exporter"/>
</dbReference>
<dbReference type="PROSITE" id="PS50929">
    <property type="entry name" value="ABC_TM1F"/>
    <property type="match status" value="1"/>
</dbReference>
<dbReference type="GO" id="GO:0034040">
    <property type="term" value="F:ATPase-coupled lipid transmembrane transporter activity"/>
    <property type="evidence" value="ECO:0007669"/>
    <property type="project" value="TreeGrafter"/>
</dbReference>
<protein>
    <submittedName>
        <fullName evidence="10">ABC transporter ATP-binding protein</fullName>
    </submittedName>
</protein>
<reference evidence="10 11" key="1">
    <citation type="submission" date="2020-06" db="EMBL/GenBank/DDBJ databases">
        <title>Dysbiosis in marine aquaculture revealed through microbiome analysis: reverse ecology for environmental sustainability.</title>
        <authorList>
            <person name="Haro-Moreno J.M."/>
            <person name="Coutinho F.H."/>
            <person name="Zaragoza-Solas A."/>
            <person name="Picazo A."/>
            <person name="Almagro-Moreno S."/>
            <person name="Lopez-Perez M."/>
        </authorList>
    </citation>
    <scope>NUCLEOTIDE SEQUENCE [LARGE SCALE GENOMIC DNA]</scope>
    <source>
        <strain evidence="10">MCMED-G41</strain>
    </source>
</reference>
<dbReference type="InterPro" id="IPR003593">
    <property type="entry name" value="AAA+_ATPase"/>
</dbReference>
<feature type="transmembrane region" description="Helical" evidence="7">
    <location>
        <begin position="177"/>
        <end position="197"/>
    </location>
</feature>
<keyword evidence="3" id="KW-0547">Nucleotide-binding</keyword>
<keyword evidence="6 7" id="KW-0472">Membrane</keyword>
<dbReference type="Gene3D" id="1.20.1560.10">
    <property type="entry name" value="ABC transporter type 1, transmembrane domain"/>
    <property type="match status" value="1"/>
</dbReference>
<dbReference type="PROSITE" id="PS00211">
    <property type="entry name" value="ABC_TRANSPORTER_1"/>
    <property type="match status" value="1"/>
</dbReference>
<sequence length="585" mass="65259">MIKPIRILNILSKKHIKRLPFIILAMLIGAGFEVVGLSLIIPLLDIITNASQSKFVGFISSNYPMLESDIIIIFTIAFFGLIYIFKGLYLALLAHIISKFVFGIKVSINKRLIQYYINVPYEFHLQNNSSSLIRNITIEARTLVFHTLIPLLVITTESLVIIAFMIFLMWLEPQGTAIVIFLLLLSGIIFQGLIKNFMEEIGSTRQRADGLIVQKVQEAIGGIKDVKVLLREEAFIEHFSKYNLLSAKADAQHYTWSQFPRMYLETIGVVTLCALLVFLTINSADSAQVIPTFGLFALAAFRLLPSANRIMISFNGLRYSSSVISNIEEQLNEAKLIPVQKNNDQIAKNSLSFEKSIDLCNISHSYDDSENISLSDVSISIEKGESIGIIGKSGAGKSTLVDVILGLLAPTSGTIAVDGKSIYDNLNDWQHIVGYVQQDVFLLDDSILKNIVFGINESNFDFERLNQVIKEVRLNDFINSLQEGLNTQLGERGLRLSGGQKQRIGMARALYHQSSVLVFDEATSALDSETESEIMSEISNLKGDQTIIVIAHRLSTLRHCDRILELSNGSIIKTYQGTEIENLLK</sequence>
<gene>
    <name evidence="10" type="ORF">H2072_04380</name>
</gene>
<evidence type="ECO:0000259" key="8">
    <source>
        <dbReference type="PROSITE" id="PS50893"/>
    </source>
</evidence>
<feature type="domain" description="ABC transporter" evidence="8">
    <location>
        <begin position="357"/>
        <end position="584"/>
    </location>
</feature>
<feature type="transmembrane region" description="Helical" evidence="7">
    <location>
        <begin position="70"/>
        <end position="92"/>
    </location>
</feature>
<evidence type="ECO:0000256" key="5">
    <source>
        <dbReference type="ARBA" id="ARBA00022989"/>
    </source>
</evidence>
<dbReference type="GO" id="GO:0005524">
    <property type="term" value="F:ATP binding"/>
    <property type="evidence" value="ECO:0007669"/>
    <property type="project" value="UniProtKB-KW"/>
</dbReference>
<dbReference type="SMART" id="SM00382">
    <property type="entry name" value="AAA"/>
    <property type="match status" value="1"/>
</dbReference>
<organism evidence="10 11">
    <name type="scientific">SAR86 cluster bacterium</name>
    <dbReference type="NCBI Taxonomy" id="2030880"/>
    <lineage>
        <taxon>Bacteria</taxon>
        <taxon>Pseudomonadati</taxon>
        <taxon>Pseudomonadota</taxon>
        <taxon>Gammaproteobacteria</taxon>
        <taxon>SAR86 cluster</taxon>
    </lineage>
</organism>
<dbReference type="SUPFAM" id="SSF52540">
    <property type="entry name" value="P-loop containing nucleoside triphosphate hydrolases"/>
    <property type="match status" value="1"/>
</dbReference>
<accession>A0A838Y2B5</accession>
<dbReference type="PROSITE" id="PS50893">
    <property type="entry name" value="ABC_TRANSPORTER_2"/>
    <property type="match status" value="1"/>
</dbReference>
<dbReference type="EMBL" id="JACETL010000064">
    <property type="protein sequence ID" value="MBA4692965.1"/>
    <property type="molecule type" value="Genomic_DNA"/>
</dbReference>
<evidence type="ECO:0000256" key="2">
    <source>
        <dbReference type="ARBA" id="ARBA00022692"/>
    </source>
</evidence>
<dbReference type="InterPro" id="IPR027417">
    <property type="entry name" value="P-loop_NTPase"/>
</dbReference>
<dbReference type="Pfam" id="PF00664">
    <property type="entry name" value="ABC_membrane"/>
    <property type="match status" value="1"/>
</dbReference>
<evidence type="ECO:0000313" key="10">
    <source>
        <dbReference type="EMBL" id="MBA4692965.1"/>
    </source>
</evidence>
<comment type="caution">
    <text evidence="10">The sequence shown here is derived from an EMBL/GenBank/DDBJ whole genome shotgun (WGS) entry which is preliminary data.</text>
</comment>
<evidence type="ECO:0000313" key="11">
    <source>
        <dbReference type="Proteomes" id="UP000551848"/>
    </source>
</evidence>
<dbReference type="GO" id="GO:0140359">
    <property type="term" value="F:ABC-type transporter activity"/>
    <property type="evidence" value="ECO:0007669"/>
    <property type="project" value="InterPro"/>
</dbReference>
<dbReference type="Pfam" id="PF00005">
    <property type="entry name" value="ABC_tran"/>
    <property type="match status" value="1"/>
</dbReference>
<keyword evidence="5 7" id="KW-1133">Transmembrane helix</keyword>
<dbReference type="GO" id="GO:0016887">
    <property type="term" value="F:ATP hydrolysis activity"/>
    <property type="evidence" value="ECO:0007669"/>
    <property type="project" value="InterPro"/>
</dbReference>
<proteinExistence type="predicted"/>
<evidence type="ECO:0000259" key="9">
    <source>
        <dbReference type="PROSITE" id="PS50929"/>
    </source>
</evidence>
<name>A0A838Y2B5_9GAMM</name>
<dbReference type="InterPro" id="IPR017871">
    <property type="entry name" value="ABC_transporter-like_CS"/>
</dbReference>
<evidence type="ECO:0000256" key="3">
    <source>
        <dbReference type="ARBA" id="ARBA00022741"/>
    </source>
</evidence>
<comment type="subcellular location">
    <subcellularLocation>
        <location evidence="1">Cell membrane</location>
        <topology evidence="1">Multi-pass membrane protein</topology>
    </subcellularLocation>
</comment>
<keyword evidence="2 7" id="KW-0812">Transmembrane</keyword>
<feature type="transmembrane region" description="Helical" evidence="7">
    <location>
        <begin position="143"/>
        <end position="171"/>
    </location>
</feature>
<dbReference type="InterPro" id="IPR003439">
    <property type="entry name" value="ABC_transporter-like_ATP-bd"/>
</dbReference>
<keyword evidence="4 10" id="KW-0067">ATP-binding</keyword>
<evidence type="ECO:0000256" key="4">
    <source>
        <dbReference type="ARBA" id="ARBA00022840"/>
    </source>
</evidence>
<dbReference type="SUPFAM" id="SSF90123">
    <property type="entry name" value="ABC transporter transmembrane region"/>
    <property type="match status" value="1"/>
</dbReference>
<dbReference type="InterPro" id="IPR011527">
    <property type="entry name" value="ABC1_TM_dom"/>
</dbReference>
<evidence type="ECO:0000256" key="1">
    <source>
        <dbReference type="ARBA" id="ARBA00004651"/>
    </source>
</evidence>
<dbReference type="Proteomes" id="UP000551848">
    <property type="component" value="Unassembled WGS sequence"/>
</dbReference>
<dbReference type="PANTHER" id="PTHR24221:SF632">
    <property type="entry name" value="ATP-DEPENDENT LIPID A-CORE FLIPPASE"/>
    <property type="match status" value="1"/>
</dbReference>